<dbReference type="AlphaFoldDB" id="A0AAE3QUQ8"/>
<evidence type="ECO:0000313" key="1">
    <source>
        <dbReference type="EMBL" id="MDJ1485832.1"/>
    </source>
</evidence>
<dbReference type="RefSeq" id="WP_313988901.1">
    <property type="nucleotide sequence ID" value="NZ_JASJOS010000024.1"/>
</dbReference>
<dbReference type="Pfam" id="PF13376">
    <property type="entry name" value="OmdA"/>
    <property type="match status" value="1"/>
</dbReference>
<evidence type="ECO:0000313" key="2">
    <source>
        <dbReference type="Proteomes" id="UP001241110"/>
    </source>
</evidence>
<sequence length="173" mass="20090">MKDDYIPLPDEKMEQNQKVIFAAKIEQHNEMDAGYIAFPYDVQELYGVKGQVKVKALLDGKVLYRGSLANMGTGCHRLGMTKAIRKELNKTFGDMVDVEIEKDREERVVELPEDVIPLLEANPEAKAYFEKLSYTNRKEYIVWIESAKKAETRTQRLTLFIEKLNQHKKYSDK</sequence>
<reference evidence="1" key="1">
    <citation type="submission" date="2023-05" db="EMBL/GenBank/DDBJ databases">
        <authorList>
            <person name="Zhang X."/>
        </authorList>
    </citation>
    <scope>NUCLEOTIDE SEQUENCE</scope>
    <source>
        <strain evidence="1">YF14B1</strain>
    </source>
</reference>
<dbReference type="InterPro" id="IPR015018">
    <property type="entry name" value="DUF1905"/>
</dbReference>
<organism evidence="1 2">
    <name type="scientific">Xanthocytophaga flava</name>
    <dbReference type="NCBI Taxonomy" id="3048013"/>
    <lineage>
        <taxon>Bacteria</taxon>
        <taxon>Pseudomonadati</taxon>
        <taxon>Bacteroidota</taxon>
        <taxon>Cytophagia</taxon>
        <taxon>Cytophagales</taxon>
        <taxon>Rhodocytophagaceae</taxon>
        <taxon>Xanthocytophaga</taxon>
    </lineage>
</organism>
<accession>A0AAE3QUQ8</accession>
<dbReference type="Pfam" id="PF08922">
    <property type="entry name" value="DUF1905"/>
    <property type="match status" value="1"/>
</dbReference>
<dbReference type="EMBL" id="JASJOS010000024">
    <property type="protein sequence ID" value="MDJ1485832.1"/>
    <property type="molecule type" value="Genomic_DNA"/>
</dbReference>
<dbReference type="InterPro" id="IPR037079">
    <property type="entry name" value="AF2212/PG0164-like_sf"/>
</dbReference>
<dbReference type="Proteomes" id="UP001241110">
    <property type="component" value="Unassembled WGS sequence"/>
</dbReference>
<dbReference type="SUPFAM" id="SSF141694">
    <property type="entry name" value="AF2212/PG0164-like"/>
    <property type="match status" value="1"/>
</dbReference>
<comment type="caution">
    <text evidence="1">The sequence shown here is derived from an EMBL/GenBank/DDBJ whole genome shotgun (WGS) entry which is preliminary data.</text>
</comment>
<gene>
    <name evidence="1" type="ORF">QNI16_35450</name>
</gene>
<dbReference type="Gene3D" id="2.40.30.100">
    <property type="entry name" value="AF2212/PG0164-like"/>
    <property type="match status" value="1"/>
</dbReference>
<proteinExistence type="predicted"/>
<protein>
    <submittedName>
        <fullName evidence="1">YdeI/OmpD-associated family protein</fullName>
    </submittedName>
</protein>
<name>A0AAE3QUQ8_9BACT</name>